<organism evidence="2 3">
    <name type="scientific">Nocardia nova SH22a</name>
    <dbReference type="NCBI Taxonomy" id="1415166"/>
    <lineage>
        <taxon>Bacteria</taxon>
        <taxon>Bacillati</taxon>
        <taxon>Actinomycetota</taxon>
        <taxon>Actinomycetes</taxon>
        <taxon>Mycobacteriales</taxon>
        <taxon>Nocardiaceae</taxon>
        <taxon>Nocardia</taxon>
    </lineage>
</organism>
<proteinExistence type="predicted"/>
<sequence>MVESNSLADDHAARVLRHFGPDPANWVRPTAADHDVVIVGGGQAGVGIGFALRRAGIGRVSVIDAAAPGASGVWTTTARMVNLRTPKSWPEPEFGIAGLSFRAWYESTHGERAYEDLHRIPRLEWARYLDWIRHHLGVPVRHDTRLIGISPEPDGLTLTLVVRRADGTEVTFRERTRKLVLANGVEGTGGPYLPPELAGLPSNLLAHTGHHIDFEALAGKSVGVLGAAASAFDAAATALEAGAAQVHLFTRRPDLIVQGAGGPSGNIGARNNFHRSGDEERWRRRALAVRAGRSVPLDSVRRAAAFTGFHLHLNAPWLGTEAVGDRVAVDAADGRHTFDFVIAGTGYHYDPHIRPELAEIAGDIALWADRYRPEPELADAALAQTPYLGSGFQLVEKEPGRAPWVGRIHIFSAAAQLSFGYPIGDVQSLAHHIPRVVDALGRDLHLEDQRLPSEPAAASEPESLRQHYEHAIWSPRFASGELQAGHR</sequence>
<dbReference type="SUPFAM" id="SSF51905">
    <property type="entry name" value="FAD/NAD(P)-binding domain"/>
    <property type="match status" value="2"/>
</dbReference>
<keyword evidence="3" id="KW-1185">Reference proteome</keyword>
<dbReference type="Pfam" id="PF13738">
    <property type="entry name" value="Pyr_redox_3"/>
    <property type="match status" value="1"/>
</dbReference>
<dbReference type="Proteomes" id="UP000019150">
    <property type="component" value="Chromosome"/>
</dbReference>
<dbReference type="KEGG" id="nno:NONO_c30360"/>
<reference evidence="2 3" key="1">
    <citation type="journal article" date="2014" name="Appl. Environ. Microbiol.">
        <title>Insights into the Microbial Degradation of Rubber and Gutta-Percha by Analysis of the Complete Genome of Nocardia nova SH22a.</title>
        <authorList>
            <person name="Luo Q."/>
            <person name="Hiessl S."/>
            <person name="Poehlein A."/>
            <person name="Daniel R."/>
            <person name="Steinbuchel A."/>
        </authorList>
    </citation>
    <scope>NUCLEOTIDE SEQUENCE [LARGE SCALE GENOMIC DNA]</scope>
    <source>
        <strain evidence="2">SH22a</strain>
    </source>
</reference>
<protein>
    <submittedName>
        <fullName evidence="2">Putative oxidoreductase</fullName>
    </submittedName>
</protein>
<evidence type="ECO:0000313" key="3">
    <source>
        <dbReference type="Proteomes" id="UP000019150"/>
    </source>
</evidence>
<accession>W5TFP8</accession>
<dbReference type="Gene3D" id="3.50.50.60">
    <property type="entry name" value="FAD/NAD(P)-binding domain"/>
    <property type="match status" value="1"/>
</dbReference>
<dbReference type="GO" id="GO:0050660">
    <property type="term" value="F:flavin adenine dinucleotide binding"/>
    <property type="evidence" value="ECO:0007669"/>
    <property type="project" value="TreeGrafter"/>
</dbReference>
<dbReference type="HOGENOM" id="CLU_044076_0_0_11"/>
<dbReference type="InterPro" id="IPR036188">
    <property type="entry name" value="FAD/NAD-bd_sf"/>
</dbReference>
<dbReference type="PATRIC" id="fig|1415166.3.peg.3112"/>
<dbReference type="STRING" id="1415166.NONO_c30360"/>
<dbReference type="GO" id="GO:0004497">
    <property type="term" value="F:monooxygenase activity"/>
    <property type="evidence" value="ECO:0007669"/>
    <property type="project" value="TreeGrafter"/>
</dbReference>
<dbReference type="PANTHER" id="PTHR43539">
    <property type="entry name" value="FLAVIN-BINDING MONOOXYGENASE-LIKE PROTEIN (AFU_ORTHOLOGUE AFUA_4G09220)"/>
    <property type="match status" value="1"/>
</dbReference>
<dbReference type="EMBL" id="CP006850">
    <property type="protein sequence ID" value="AHH17823.1"/>
    <property type="molecule type" value="Genomic_DNA"/>
</dbReference>
<dbReference type="AlphaFoldDB" id="W5TFP8"/>
<dbReference type="RefSeq" id="WP_025349279.1">
    <property type="nucleotide sequence ID" value="NZ_CP006850.1"/>
</dbReference>
<name>W5TFP8_9NOCA</name>
<dbReference type="PANTHER" id="PTHR43539:SF91">
    <property type="entry name" value="FAD-DEPENDENT URATE HYDROXYLASE"/>
    <property type="match status" value="1"/>
</dbReference>
<dbReference type="eggNOG" id="COG2072">
    <property type="taxonomic scope" value="Bacteria"/>
</dbReference>
<gene>
    <name evidence="2" type="ORF">NONO_c30360</name>
</gene>
<evidence type="ECO:0000256" key="1">
    <source>
        <dbReference type="ARBA" id="ARBA00023002"/>
    </source>
</evidence>
<evidence type="ECO:0000313" key="2">
    <source>
        <dbReference type="EMBL" id="AHH17823.1"/>
    </source>
</evidence>
<dbReference type="InterPro" id="IPR050982">
    <property type="entry name" value="Auxin_biosynth/cation_transpt"/>
</dbReference>
<keyword evidence="1" id="KW-0560">Oxidoreductase</keyword>